<gene>
    <name evidence="2" type="ORF">Salat_0618900</name>
</gene>
<dbReference type="Pfam" id="PF14392">
    <property type="entry name" value="zf-CCHC_4"/>
    <property type="match status" value="1"/>
</dbReference>
<dbReference type="PANTHER" id="PTHR31286">
    <property type="entry name" value="GLYCINE-RICH CELL WALL STRUCTURAL PROTEIN 1.8-LIKE"/>
    <property type="match status" value="1"/>
</dbReference>
<dbReference type="InterPro" id="IPR025836">
    <property type="entry name" value="Zn_knuckle_CX2CX4HX4C"/>
</dbReference>
<dbReference type="PANTHER" id="PTHR31286:SF178">
    <property type="entry name" value="DUF4283 DOMAIN-CONTAINING PROTEIN"/>
    <property type="match status" value="1"/>
</dbReference>
<proteinExistence type="predicted"/>
<evidence type="ECO:0000259" key="1">
    <source>
        <dbReference type="Pfam" id="PF14392"/>
    </source>
</evidence>
<reference evidence="2" key="1">
    <citation type="submission" date="2020-06" db="EMBL/GenBank/DDBJ databases">
        <authorList>
            <person name="Li T."/>
            <person name="Hu X."/>
            <person name="Zhang T."/>
            <person name="Song X."/>
            <person name="Zhang H."/>
            <person name="Dai N."/>
            <person name="Sheng W."/>
            <person name="Hou X."/>
            <person name="Wei L."/>
        </authorList>
    </citation>
    <scope>NUCLEOTIDE SEQUENCE</scope>
    <source>
        <strain evidence="2">3651</strain>
        <tissue evidence="2">Leaf</tissue>
    </source>
</reference>
<name>A0AAE1YQJ0_9LAMI</name>
<dbReference type="Proteomes" id="UP001293254">
    <property type="component" value="Unassembled WGS sequence"/>
</dbReference>
<keyword evidence="3" id="KW-1185">Reference proteome</keyword>
<feature type="domain" description="Zinc knuckle CX2CX4HX4C" evidence="1">
    <location>
        <begin position="145"/>
        <end position="189"/>
    </location>
</feature>
<evidence type="ECO:0000313" key="2">
    <source>
        <dbReference type="EMBL" id="KAK4434561.1"/>
    </source>
</evidence>
<dbReference type="EMBL" id="JACGWO010000002">
    <property type="protein sequence ID" value="KAK4434561.1"/>
    <property type="molecule type" value="Genomic_DNA"/>
</dbReference>
<protein>
    <recommendedName>
        <fullName evidence="1">Zinc knuckle CX2CX4HX4C domain-containing protein</fullName>
    </recommendedName>
</protein>
<sequence>MESEILKFDYVLFLTLEEASGIVIPQLAWDKGLGDCRRALVDRLLSHRSVHFESFKGSLSQFLRTAQGVNVCKVFESRFCLIFDHIEDLRRVLDLRPWIFYHNLLSVDVLRFIGAHLGAWFDEDNIESHITWLESVRIRVNINVSIPLKRALTLHSEHGATVMVRFSYECLPNFCYLCGKLGYIGQFCDLRFNEGFVDHRPATPYGAWLRASGLLRRLGPVTDVIRPTYVRPSPSVATESRSVHRGAHIFGGFRRVKGGASRSDKVMGDNTVGLPAEREQLAHDQEQLVRTCAKAHGSQALAPVVGIISWALLLSTSYPTDATLSVACSEAVSELRLVDIPLSDSLLHGLAGALLISLYRRVDAESQFPPKSFKFEVAWARMAECSQLISDAWVGWPVDDSEFPALARLNRCSEKFVGWSRHRLRGVHQRIKWLECCIRNIEQCVWMADIYHKLEAL</sequence>
<accession>A0AAE1YQJ0</accession>
<reference evidence="2" key="2">
    <citation type="journal article" date="2024" name="Plant">
        <title>Genomic evolution and insights into agronomic trait innovations of Sesamum species.</title>
        <authorList>
            <person name="Miao H."/>
            <person name="Wang L."/>
            <person name="Qu L."/>
            <person name="Liu H."/>
            <person name="Sun Y."/>
            <person name="Le M."/>
            <person name="Wang Q."/>
            <person name="Wei S."/>
            <person name="Zheng Y."/>
            <person name="Lin W."/>
            <person name="Duan Y."/>
            <person name="Cao H."/>
            <person name="Xiong S."/>
            <person name="Wang X."/>
            <person name="Wei L."/>
            <person name="Li C."/>
            <person name="Ma Q."/>
            <person name="Ju M."/>
            <person name="Zhao R."/>
            <person name="Li G."/>
            <person name="Mu C."/>
            <person name="Tian Q."/>
            <person name="Mei H."/>
            <person name="Zhang T."/>
            <person name="Gao T."/>
            <person name="Zhang H."/>
        </authorList>
    </citation>
    <scope>NUCLEOTIDE SEQUENCE</scope>
    <source>
        <strain evidence="2">3651</strain>
    </source>
</reference>
<dbReference type="InterPro" id="IPR040256">
    <property type="entry name" value="At4g02000-like"/>
</dbReference>
<evidence type="ECO:0000313" key="3">
    <source>
        <dbReference type="Proteomes" id="UP001293254"/>
    </source>
</evidence>
<comment type="caution">
    <text evidence="2">The sequence shown here is derived from an EMBL/GenBank/DDBJ whole genome shotgun (WGS) entry which is preliminary data.</text>
</comment>
<dbReference type="AlphaFoldDB" id="A0AAE1YQJ0"/>
<organism evidence="2 3">
    <name type="scientific">Sesamum alatum</name>
    <dbReference type="NCBI Taxonomy" id="300844"/>
    <lineage>
        <taxon>Eukaryota</taxon>
        <taxon>Viridiplantae</taxon>
        <taxon>Streptophyta</taxon>
        <taxon>Embryophyta</taxon>
        <taxon>Tracheophyta</taxon>
        <taxon>Spermatophyta</taxon>
        <taxon>Magnoliopsida</taxon>
        <taxon>eudicotyledons</taxon>
        <taxon>Gunneridae</taxon>
        <taxon>Pentapetalae</taxon>
        <taxon>asterids</taxon>
        <taxon>lamiids</taxon>
        <taxon>Lamiales</taxon>
        <taxon>Pedaliaceae</taxon>
        <taxon>Sesamum</taxon>
    </lineage>
</organism>